<protein>
    <submittedName>
        <fullName evidence="1">Uncharacterized protein</fullName>
    </submittedName>
</protein>
<dbReference type="OrthoDB" id="5955317at2759"/>
<dbReference type="PANTHER" id="PTHR20988:SF2">
    <property type="entry name" value="TRANSMEMBRANE PROTEIN 183A-RELATED"/>
    <property type="match status" value="1"/>
</dbReference>
<reference evidence="1" key="1">
    <citation type="submission" date="2020-05" db="UniProtKB">
        <authorList>
            <consortium name="EnsemblMetazoa"/>
        </authorList>
    </citation>
    <scope>IDENTIFICATION</scope>
    <source>
        <strain evidence="1">USDA</strain>
    </source>
</reference>
<dbReference type="PANTHER" id="PTHR20988">
    <property type="entry name" value="TRANSMEMBRANE PROTEIN 183A-RELATED"/>
    <property type="match status" value="1"/>
</dbReference>
<organism evidence="1 2">
    <name type="scientific">Stomoxys calcitrans</name>
    <name type="common">Stable fly</name>
    <name type="synonym">Conops calcitrans</name>
    <dbReference type="NCBI Taxonomy" id="35570"/>
    <lineage>
        <taxon>Eukaryota</taxon>
        <taxon>Metazoa</taxon>
        <taxon>Ecdysozoa</taxon>
        <taxon>Arthropoda</taxon>
        <taxon>Hexapoda</taxon>
        <taxon>Insecta</taxon>
        <taxon>Pterygota</taxon>
        <taxon>Neoptera</taxon>
        <taxon>Endopterygota</taxon>
        <taxon>Diptera</taxon>
        <taxon>Brachycera</taxon>
        <taxon>Muscomorpha</taxon>
        <taxon>Muscoidea</taxon>
        <taxon>Muscidae</taxon>
        <taxon>Stomoxys</taxon>
    </lineage>
</organism>
<proteinExistence type="predicted"/>
<gene>
    <name evidence="1" type="primary">106092531</name>
</gene>
<keyword evidence="2" id="KW-1185">Reference proteome</keyword>
<dbReference type="GO" id="GO:0019005">
    <property type="term" value="C:SCF ubiquitin ligase complex"/>
    <property type="evidence" value="ECO:0007669"/>
    <property type="project" value="TreeGrafter"/>
</dbReference>
<dbReference type="KEGG" id="scac:106092531"/>
<name>A0A1I8PL69_STOCA</name>
<dbReference type="AlphaFoldDB" id="A0A1I8PL69"/>
<evidence type="ECO:0000313" key="1">
    <source>
        <dbReference type="EnsemblMetazoa" id="SCAU009069-PA"/>
    </source>
</evidence>
<dbReference type="Proteomes" id="UP000095300">
    <property type="component" value="Unassembled WGS sequence"/>
</dbReference>
<dbReference type="InterPro" id="IPR026509">
    <property type="entry name" value="TMEM183"/>
</dbReference>
<dbReference type="EnsemblMetazoa" id="SCAU009069-RA">
    <property type="protein sequence ID" value="SCAU009069-PA"/>
    <property type="gene ID" value="SCAU009069"/>
</dbReference>
<dbReference type="VEuPathDB" id="VectorBase:SCAU009069"/>
<accession>A0A1I8PL69</accession>
<sequence>MDHCVVEEVDDVVEEAHLLTQLRTRHKIQKYILRSDVLELKPRTRRQGKCVGAALEVVNYQMVANMVLPETPKEYNYISNIIWFHLAHHIAPEDVQRFAMICIQSANCVKYASFWRHLYRKHCLRSLQLPKHLQAQQITNRDVHSLRPLVIEALFHCHPPLSNRLKSNFPLETLVGKSYVSSWHLMDQQCIWIMCYKFQHHTLKHKSEAVRLEKQDHVDVVEDWESLANEDDNVVNRKTLRKDYTNEGASLLVIWCDRFIPFPTDYLYTSSSFAFRLKAARELLSNDMRSINLEMDLVSLTGDQIITWKYKQIKKYKVLPWWHTDFREFNK</sequence>
<evidence type="ECO:0000313" key="2">
    <source>
        <dbReference type="Proteomes" id="UP000095300"/>
    </source>
</evidence>
<dbReference type="STRING" id="35570.A0A1I8PL69"/>
<dbReference type="GO" id="GO:0031647">
    <property type="term" value="P:regulation of protein stability"/>
    <property type="evidence" value="ECO:0007669"/>
    <property type="project" value="TreeGrafter"/>
</dbReference>